<accession>A0A7H8R1S8</accession>
<keyword evidence="1" id="KW-0677">Repeat</keyword>
<dbReference type="InterPro" id="IPR054471">
    <property type="entry name" value="GPIID_WHD"/>
</dbReference>
<evidence type="ECO:0000256" key="1">
    <source>
        <dbReference type="ARBA" id="ARBA00022737"/>
    </source>
</evidence>
<dbReference type="Pfam" id="PF24883">
    <property type="entry name" value="NPHP3_N"/>
    <property type="match status" value="1"/>
</dbReference>
<evidence type="ECO:0000256" key="2">
    <source>
        <dbReference type="ARBA" id="ARBA00023043"/>
    </source>
</evidence>
<dbReference type="Gene3D" id="1.25.40.20">
    <property type="entry name" value="Ankyrin repeat-containing domain"/>
    <property type="match status" value="4"/>
</dbReference>
<dbReference type="Gene3D" id="3.40.50.1580">
    <property type="entry name" value="Nucleoside phosphorylase domain"/>
    <property type="match status" value="1"/>
</dbReference>
<dbReference type="InterPro" id="IPR027417">
    <property type="entry name" value="P-loop_NTPase"/>
</dbReference>
<dbReference type="PANTHER" id="PTHR24198">
    <property type="entry name" value="ANKYRIN REPEAT AND PROTEIN KINASE DOMAIN-CONTAINING PROTEIN"/>
    <property type="match status" value="1"/>
</dbReference>
<dbReference type="Proteomes" id="UP000509510">
    <property type="component" value="Chromosome IV"/>
</dbReference>
<feature type="domain" description="GPI inositol-deacylase winged helix" evidence="4">
    <location>
        <begin position="655"/>
        <end position="731"/>
    </location>
</feature>
<dbReference type="GO" id="GO:0003824">
    <property type="term" value="F:catalytic activity"/>
    <property type="evidence" value="ECO:0007669"/>
    <property type="project" value="InterPro"/>
</dbReference>
<dbReference type="KEGG" id="trg:TRUGW13939_07310"/>
<dbReference type="RefSeq" id="XP_035346344.1">
    <property type="nucleotide sequence ID" value="XM_035490451.1"/>
</dbReference>
<dbReference type="GO" id="GO:0009116">
    <property type="term" value="P:nucleoside metabolic process"/>
    <property type="evidence" value="ECO:0007669"/>
    <property type="project" value="InterPro"/>
</dbReference>
<dbReference type="Pfam" id="PF22939">
    <property type="entry name" value="WHD_GPIID"/>
    <property type="match status" value="1"/>
</dbReference>
<proteinExistence type="predicted"/>
<keyword evidence="7" id="KW-1185">Reference proteome</keyword>
<evidence type="ECO:0000313" key="7">
    <source>
        <dbReference type="Proteomes" id="UP000509510"/>
    </source>
</evidence>
<dbReference type="Gene3D" id="3.40.50.300">
    <property type="entry name" value="P-loop containing nucleotide triphosphate hydrolases"/>
    <property type="match status" value="1"/>
</dbReference>
<feature type="repeat" description="ANK" evidence="3">
    <location>
        <begin position="831"/>
        <end position="863"/>
    </location>
</feature>
<feature type="repeat" description="ANK" evidence="3">
    <location>
        <begin position="968"/>
        <end position="1000"/>
    </location>
</feature>
<sequence length="1237" mass="138827">MSKKLNHENYAVGWICPLEVEQIAALSMLDEKHERLKQPPSDHNVYNLGEIAGHNVVIAGLPITGNTSTAAVVTQMRNTFPNLKFGLLVGIGGGVPVKTDEGMIRLGHVVVSKPTDGHSGAIQYDHGKAKVGEFERTGALAPPPAILLNAAQDLAVDRAMSRKDPLDENIKRIDTSIRGLRKFKCPGTAHDHLYKPSYIHPKPGVPYHEAGCDHSQRVERPIDEDEESYIAVHRGTIASGEMVIKDATVRDLQATQYNLLCFETEAAGALVDFPCLVVRGISDYCDSHKNDKWHGYAAAVAAAYARQLFFHMPVSEVKSYISEITEKNIHHVKLRQDDKDRQNILNWLTEVDYGLQQSDCLSRRQPGTGRWLVETTQYQTWLDTDQGVLFCPGIPGAGKTILTSIMIEELTRHFSDDPDIGIAYLYCDFRQQDQQQTQDLLAGLLKQLSQCRSSLPEKVNSLYNQHKQRQTRPLLHEISEALRSVIAIYSRVFIIIDAIDECQEARGNRARFLKEIFNLRASCKANVFATSRFVPDIRDKFDGHPSLEIRASEEDIQRYLEGHMAELRPFVTRAENRKLLEEIVHVISHTVDGMFLLAQIYLGLLSDKTTTTKIRNALKQFQNQKLKFGDGQMLEALTDAYKQTMDRINSQKPDLRQLAIQVLSWITCAKRPLTKWELQHALAIEAGDPALDSDNMPQVEDILSVCAGLVTTDEESGIIRLVHYTTQEYFEETKSHWFPGAETNITETCVTYLSFDNFGASFCSTKEHLWARLQSNILYDYAARNWGYHAREASTQAVQRIISLLNDEVKISGCSHVMEDTNRGPKPRLFKNVVGLHLAAYFGLVQVSMILLETGHDANAKDIYGWTPLSRAAERGNEEVVKLLLAKDKVDMESENTWLAKPLSISVDRGHEEVVKLLLEHGADPNSGGWGLWRPLWYAAWRGHIAITKLLLDKGANPNFQIPSRSYGQRNPLSLAIEGGHEDIVKLLLEAGADPNPKMNYYDRTSLPSALVKGYEPTVKLLLYRGPHIDNRHDYHKRTPLSYAAANGRKTMVKLLLETDGIDLDSEDSNGRTPLSYAAENGHESVVRLLLTKKEVSPDKADTLNGRTPLHYAAENGRDRINKLLLATGKPNPDPTAGYQKRTPLSFPAEKGHGRVVKLLLAQEKVDPDFKDRYNVYTPLYYAAENGHDMVVRLLLATGRVNLDVKRSRGKIILECAEIMGHKVVVKLLLTADRPRS</sequence>
<protein>
    <submittedName>
        <fullName evidence="6">Uncharacterized protein</fullName>
    </submittedName>
</protein>
<feature type="repeat" description="ANK" evidence="3">
    <location>
        <begin position="1070"/>
        <end position="1091"/>
    </location>
</feature>
<dbReference type="Pfam" id="PF00023">
    <property type="entry name" value="Ank"/>
    <property type="match status" value="2"/>
</dbReference>
<feature type="repeat" description="ANK" evidence="3">
    <location>
        <begin position="902"/>
        <end position="926"/>
    </location>
</feature>
<dbReference type="Pfam" id="PF12796">
    <property type="entry name" value="Ank_2"/>
    <property type="match status" value="3"/>
</dbReference>
<gene>
    <name evidence="6" type="ORF">TRUGW13939_07310</name>
</gene>
<dbReference type="SMART" id="SM00248">
    <property type="entry name" value="ANK"/>
    <property type="match status" value="12"/>
</dbReference>
<dbReference type="InterPro" id="IPR002110">
    <property type="entry name" value="Ankyrin_rpt"/>
</dbReference>
<dbReference type="EMBL" id="CP055901">
    <property type="protein sequence ID" value="QKX60167.1"/>
    <property type="molecule type" value="Genomic_DNA"/>
</dbReference>
<evidence type="ECO:0000259" key="4">
    <source>
        <dbReference type="Pfam" id="PF22939"/>
    </source>
</evidence>
<dbReference type="PANTHER" id="PTHR24198:SF165">
    <property type="entry name" value="ANKYRIN REPEAT-CONTAINING PROTEIN-RELATED"/>
    <property type="match status" value="1"/>
</dbReference>
<dbReference type="InterPro" id="IPR036770">
    <property type="entry name" value="Ankyrin_rpt-contain_sf"/>
</dbReference>
<feature type="repeat" description="ANK" evidence="3">
    <location>
        <begin position="1175"/>
        <end position="1199"/>
    </location>
</feature>
<dbReference type="PRINTS" id="PR01415">
    <property type="entry name" value="ANKYRIN"/>
</dbReference>
<reference evidence="7" key="1">
    <citation type="submission" date="2020-06" db="EMBL/GenBank/DDBJ databases">
        <title>A chromosome-scale genome assembly of Talaromyces rugulosus W13939.</title>
        <authorList>
            <person name="Wang B."/>
            <person name="Guo L."/>
            <person name="Ye K."/>
            <person name="Wang L."/>
        </authorList>
    </citation>
    <scope>NUCLEOTIDE SEQUENCE [LARGE SCALE GENOMIC DNA]</scope>
    <source>
        <strain evidence="7">W13939</strain>
    </source>
</reference>
<organism evidence="6 7">
    <name type="scientific">Talaromyces rugulosus</name>
    <name type="common">Penicillium rugulosum</name>
    <dbReference type="NCBI Taxonomy" id="121627"/>
    <lineage>
        <taxon>Eukaryota</taxon>
        <taxon>Fungi</taxon>
        <taxon>Dikarya</taxon>
        <taxon>Ascomycota</taxon>
        <taxon>Pezizomycotina</taxon>
        <taxon>Eurotiomycetes</taxon>
        <taxon>Eurotiomycetidae</taxon>
        <taxon>Eurotiales</taxon>
        <taxon>Trichocomaceae</taxon>
        <taxon>Talaromyces</taxon>
        <taxon>Talaromyces sect. Islandici</taxon>
    </lineage>
</organism>
<dbReference type="PROSITE" id="PS50088">
    <property type="entry name" value="ANK_REPEAT"/>
    <property type="match status" value="8"/>
</dbReference>
<evidence type="ECO:0000256" key="3">
    <source>
        <dbReference type="PROSITE-ProRule" id="PRU00023"/>
    </source>
</evidence>
<dbReference type="SUPFAM" id="SSF52540">
    <property type="entry name" value="P-loop containing nucleoside triphosphate hydrolases"/>
    <property type="match status" value="1"/>
</dbReference>
<feature type="repeat" description="ANK" evidence="3">
    <location>
        <begin position="1036"/>
        <end position="1069"/>
    </location>
</feature>
<dbReference type="InterPro" id="IPR035994">
    <property type="entry name" value="Nucleoside_phosphorylase_sf"/>
</dbReference>
<dbReference type="SUPFAM" id="SSF48403">
    <property type="entry name" value="Ankyrin repeat"/>
    <property type="match status" value="1"/>
</dbReference>
<dbReference type="InterPro" id="IPR056884">
    <property type="entry name" value="NPHP3-like_N"/>
</dbReference>
<keyword evidence="2 3" id="KW-0040">ANK repeat</keyword>
<feature type="repeat" description="ANK" evidence="3">
    <location>
        <begin position="864"/>
        <end position="885"/>
    </location>
</feature>
<dbReference type="AlphaFoldDB" id="A0A7H8R1S8"/>
<evidence type="ECO:0000313" key="6">
    <source>
        <dbReference type="EMBL" id="QKX60167.1"/>
    </source>
</evidence>
<feature type="domain" description="Nephrocystin 3-like N-terminal" evidence="5">
    <location>
        <begin position="367"/>
        <end position="532"/>
    </location>
</feature>
<feature type="repeat" description="ANK" evidence="3">
    <location>
        <begin position="1105"/>
        <end position="1129"/>
    </location>
</feature>
<dbReference type="GeneID" id="55994803"/>
<evidence type="ECO:0000259" key="5">
    <source>
        <dbReference type="Pfam" id="PF24883"/>
    </source>
</evidence>
<dbReference type="OrthoDB" id="4221929at2759"/>
<dbReference type="PROSITE" id="PS50297">
    <property type="entry name" value="ANK_REP_REGION"/>
    <property type="match status" value="7"/>
</dbReference>
<dbReference type="SUPFAM" id="SSF53167">
    <property type="entry name" value="Purine and uridine phosphorylases"/>
    <property type="match status" value="1"/>
</dbReference>
<name>A0A7H8R1S8_TALRU</name>
<dbReference type="Pfam" id="PF13606">
    <property type="entry name" value="Ank_3"/>
    <property type="match status" value="1"/>
</dbReference>